<sequence length="413" mass="47388">MQNYENWFTKRVNRAEKFLELSYDCARNTFKKSEKKNITLIDNKTYLEFVSCSYLGLHNDKQIIDAVKKSKILETQGFLFSSSRTRVISQEERNALDKLAKVFSPYLPVLFQNLHTAHLGIIPLLLSGIFPKIDQGKPMHCIIDKYAHQSLKILVGLIEQFCEVEFVDNTDIKKLSSRLKEIQQDNKIPFILMDSVGSMGKIYPVKEIIDLVNEYTGYVYFDDAHGMSIIGKHGSGYVLKELDYKLNERVFITTSLTKAFGGQGGVVLMPYQEQIDFILQFCTTYTFSGPLSVPSLEVINKSSEIHLSPQIDLLQQKLRNNLKYFDQEISNVKYNQLRNSFVPFRIIYIGNEDDAIKYYKQLKSEGILVTCAVYPVVEKSKAILRITLSASHEYSDIKLLVNNLKNILSNYNA</sequence>
<dbReference type="InterPro" id="IPR015424">
    <property type="entry name" value="PyrdxlP-dep_Trfase"/>
</dbReference>
<organism evidence="4 5">
    <name type="scientific">Francisella hispaniensis FSC454</name>
    <dbReference type="NCBI Taxonomy" id="1088883"/>
    <lineage>
        <taxon>Bacteria</taxon>
        <taxon>Pseudomonadati</taxon>
        <taxon>Pseudomonadota</taxon>
        <taxon>Gammaproteobacteria</taxon>
        <taxon>Thiotrichales</taxon>
        <taxon>Francisellaceae</taxon>
        <taxon>Francisella</taxon>
    </lineage>
</organism>
<comment type="cofactor">
    <cofactor evidence="1">
        <name>pyridoxal 5'-phosphate</name>
        <dbReference type="ChEBI" id="CHEBI:597326"/>
    </cofactor>
</comment>
<protein>
    <recommendedName>
        <fullName evidence="3">Aminotransferase class I/classII large domain-containing protein</fullName>
    </recommendedName>
</protein>
<dbReference type="InterPro" id="IPR015421">
    <property type="entry name" value="PyrdxlP-dep_Trfase_major"/>
</dbReference>
<dbReference type="RefSeq" id="WP_066046597.1">
    <property type="nucleotide sequence ID" value="NZ_CP018093.1"/>
</dbReference>
<gene>
    <name evidence="4" type="ORF">FSC454_05440</name>
</gene>
<feature type="domain" description="Aminotransferase class I/classII large" evidence="3">
    <location>
        <begin position="169"/>
        <end position="402"/>
    </location>
</feature>
<dbReference type="GO" id="GO:0016740">
    <property type="term" value="F:transferase activity"/>
    <property type="evidence" value="ECO:0007669"/>
    <property type="project" value="UniProtKB-KW"/>
</dbReference>
<keyword evidence="2" id="KW-0808">Transferase</keyword>
<dbReference type="GO" id="GO:0030170">
    <property type="term" value="F:pyridoxal phosphate binding"/>
    <property type="evidence" value="ECO:0007669"/>
    <property type="project" value="InterPro"/>
</dbReference>
<dbReference type="InterPro" id="IPR004839">
    <property type="entry name" value="Aminotransferase_I/II_large"/>
</dbReference>
<dbReference type="KEGG" id="fhi:FSC454_05440"/>
<dbReference type="Gene3D" id="3.40.640.10">
    <property type="entry name" value="Type I PLP-dependent aspartate aminotransferase-like (Major domain)"/>
    <property type="match status" value="1"/>
</dbReference>
<keyword evidence="5" id="KW-1185">Reference proteome</keyword>
<dbReference type="InterPro" id="IPR015422">
    <property type="entry name" value="PyrdxlP-dep_Trfase_small"/>
</dbReference>
<evidence type="ECO:0000259" key="3">
    <source>
        <dbReference type="Pfam" id="PF00155"/>
    </source>
</evidence>
<dbReference type="AlphaFoldDB" id="A0AAC9NP73"/>
<reference evidence="4 5" key="1">
    <citation type="submission" date="2016-11" db="EMBL/GenBank/DDBJ databases">
        <authorList>
            <person name="Hagglund E."/>
            <person name="Bystrom M."/>
            <person name="Naslund J."/>
            <person name="Stenberg P."/>
            <person name="Sjodin A."/>
        </authorList>
    </citation>
    <scope>NUCLEOTIDE SEQUENCE [LARGE SCALE GENOMIC DNA]</scope>
    <source>
        <strain evidence="4 5">CCUG 58020</strain>
    </source>
</reference>
<proteinExistence type="predicted"/>
<dbReference type="EMBL" id="CP018093">
    <property type="protein sequence ID" value="APD50606.1"/>
    <property type="molecule type" value="Genomic_DNA"/>
</dbReference>
<evidence type="ECO:0000256" key="2">
    <source>
        <dbReference type="ARBA" id="ARBA00022679"/>
    </source>
</evidence>
<accession>A0AAC9NP73</accession>
<evidence type="ECO:0000313" key="5">
    <source>
        <dbReference type="Proteomes" id="UP000182459"/>
    </source>
</evidence>
<dbReference type="PANTHER" id="PTHR13693">
    <property type="entry name" value="CLASS II AMINOTRANSFERASE/8-AMINO-7-OXONONANOATE SYNTHASE"/>
    <property type="match status" value="1"/>
</dbReference>
<name>A0AAC9NP73_9GAMM</name>
<evidence type="ECO:0000256" key="1">
    <source>
        <dbReference type="ARBA" id="ARBA00001933"/>
    </source>
</evidence>
<evidence type="ECO:0000313" key="4">
    <source>
        <dbReference type="EMBL" id="APD50606.1"/>
    </source>
</evidence>
<dbReference type="SUPFAM" id="SSF53383">
    <property type="entry name" value="PLP-dependent transferases"/>
    <property type="match status" value="1"/>
</dbReference>
<dbReference type="InterPro" id="IPR050087">
    <property type="entry name" value="AON_synthase_class-II"/>
</dbReference>
<dbReference type="Gene3D" id="3.90.1150.10">
    <property type="entry name" value="Aspartate Aminotransferase, domain 1"/>
    <property type="match status" value="1"/>
</dbReference>
<dbReference type="Pfam" id="PF00155">
    <property type="entry name" value="Aminotran_1_2"/>
    <property type="match status" value="1"/>
</dbReference>
<dbReference type="Proteomes" id="UP000182459">
    <property type="component" value="Chromosome"/>
</dbReference>
<dbReference type="NCBIfam" id="NF005697">
    <property type="entry name" value="PRK07505.1"/>
    <property type="match status" value="1"/>
</dbReference>